<name>A0AA86U759_9EUKA</name>
<proteinExistence type="predicted"/>
<reference evidence="1" key="1">
    <citation type="submission" date="2023-06" db="EMBL/GenBank/DDBJ databases">
        <authorList>
            <person name="Kurt Z."/>
        </authorList>
    </citation>
    <scope>NUCLEOTIDE SEQUENCE</scope>
</reference>
<reference evidence="2 3" key="2">
    <citation type="submission" date="2024-07" db="EMBL/GenBank/DDBJ databases">
        <authorList>
            <person name="Akdeniz Z."/>
        </authorList>
    </citation>
    <scope>NUCLEOTIDE SEQUENCE [LARGE SCALE GENOMIC DNA]</scope>
</reference>
<sequence>MFCVPEIFPNTPKVLVNNYNDSVKQVFAQITRLWYENAPKNQPIKEFQFGPLEITTKFDKDVVSIIMVCSQDLSSEQYQNEYQSLQSHNLNITVIAMNAQIQHTLDTLKLKSILATNEQTRSIFDAVIDSSYDYLKNLETKSAEYDISTEQEIMNLERDIRRVGQQVITIFPFQILQSAKQQLKQAGTHIFPIILNEVQNQKEADMLGYSYKRQRIELSRDYIQKIKQLKDLSFNTKSSSVFILRSRALVTRLYGEIILIKFQQYIILKLKYLFSENQITIVNNKLQLQIEPDPTPSKSRNEPREPELNPENNIFIFINSVLESLNEENECYLQKISHNISEQCKTVGDEQYEQLADQANLVLKMSYSQEYTFIVQYLKLIMVAEIVKIYTLAFYPLCFATKDIIEVAQNDDIQKILKQIVAKEPATICKDEILFVNNSFLYLTNFFTDANQITKCTQFDTLQQYIENREEGQETVKKYKPNQKLICQTIQIYKQLFKDSEFQEITGIASLIFTQYIQLQNLTTEMNNTKQTTQQFTLEQLTPDVIQKQVVDGKFAQASSSLQEYQLQMKAVCYASNLMVSRILDFGNMFAASKNQTNAFKYFQAQMYIKRIQLNLEQLEQLKDIISTNYQELIFGDEEMLNEQQQAPLIRELVEFREVDSQLAARMYVRLLYLQKRFPQDNLTQLIQSVEKQITEEVQIAVSTPLKRVAKLELVQTEQNSFRVNLETEKIIEHEDVKTGFRLAVDGQEVTVAEPSFQYSCKRIEVLKLIYTAKLGKVTAVVEQDLDHRYYQHMSAAWKIVRGPMLTKLSTSTRSPLELAKPEHVFVGQDNEVRFSRAASLTISASEPQGVYYKNAQNEYVEVKEAFQLETDAITLFASQPCTVFFTDAADQKQHSVQIVAPFTIMQYVTDLLNNQFMVKTILRPTQEITIRLEQLQSEFDVQLLNEPTILLNSEVQIVQIIDGSKHQNSKFSIEQVLPTYGDFPNLLIHFNQNGKYLIGFNNKEVLHKIMNQNISVLLESDEVYQNQPCFLRIKILSKILQFCDIEIEQEQGALVFQNYSQFIVLQPEIQQVITVRFIAENLGRNSVMKVTIKYNNGVIIRQMQVLVK</sequence>
<evidence type="ECO:0000313" key="3">
    <source>
        <dbReference type="Proteomes" id="UP001642409"/>
    </source>
</evidence>
<organism evidence="1">
    <name type="scientific">Hexamita inflata</name>
    <dbReference type="NCBI Taxonomy" id="28002"/>
    <lineage>
        <taxon>Eukaryota</taxon>
        <taxon>Metamonada</taxon>
        <taxon>Diplomonadida</taxon>
        <taxon>Hexamitidae</taxon>
        <taxon>Hexamitinae</taxon>
        <taxon>Hexamita</taxon>
    </lineage>
</organism>
<accession>A0AA86U759</accession>
<evidence type="ECO:0000313" key="1">
    <source>
        <dbReference type="EMBL" id="CAI9945445.1"/>
    </source>
</evidence>
<keyword evidence="3" id="KW-1185">Reference proteome</keyword>
<dbReference type="EMBL" id="CATOUU010000745">
    <property type="protein sequence ID" value="CAI9945445.1"/>
    <property type="molecule type" value="Genomic_DNA"/>
</dbReference>
<dbReference type="AlphaFoldDB" id="A0AA86U759"/>
<protein>
    <submittedName>
        <fullName evidence="2">Hypothetical_protein</fullName>
    </submittedName>
</protein>
<gene>
    <name evidence="1" type="ORF">HINF_LOCUS33090</name>
    <name evidence="2" type="ORF">HINF_LOCUS55939</name>
</gene>
<evidence type="ECO:0000313" key="2">
    <source>
        <dbReference type="EMBL" id="CAL6073097.1"/>
    </source>
</evidence>
<comment type="caution">
    <text evidence="1">The sequence shown here is derived from an EMBL/GenBank/DDBJ whole genome shotgun (WGS) entry which is preliminary data.</text>
</comment>
<dbReference type="Proteomes" id="UP001642409">
    <property type="component" value="Unassembled WGS sequence"/>
</dbReference>
<dbReference type="EMBL" id="CAXDID020000299">
    <property type="protein sequence ID" value="CAL6073097.1"/>
    <property type="molecule type" value="Genomic_DNA"/>
</dbReference>